<proteinExistence type="predicted"/>
<dbReference type="GO" id="GO:0006935">
    <property type="term" value="P:chemotaxis"/>
    <property type="evidence" value="ECO:0007669"/>
    <property type="project" value="InterPro"/>
</dbReference>
<keyword evidence="3" id="KW-1185">Reference proteome</keyword>
<dbReference type="PROSITE" id="PS50851">
    <property type="entry name" value="CHEW"/>
    <property type="match status" value="3"/>
</dbReference>
<dbReference type="Proteomes" id="UP000594001">
    <property type="component" value="Chromosome"/>
</dbReference>
<gene>
    <name evidence="2" type="ORF">CPBP_01121</name>
</gene>
<feature type="domain" description="CheW-like" evidence="1">
    <location>
        <begin position="188"/>
        <end position="323"/>
    </location>
</feature>
<dbReference type="EMBL" id="CP054719">
    <property type="protein sequence ID" value="QOL20329.1"/>
    <property type="molecule type" value="Genomic_DNA"/>
</dbReference>
<feature type="domain" description="CheW-like" evidence="1">
    <location>
        <begin position="1"/>
        <end position="156"/>
    </location>
</feature>
<dbReference type="SUPFAM" id="SSF50341">
    <property type="entry name" value="CheW-like"/>
    <property type="match status" value="3"/>
</dbReference>
<dbReference type="InterPro" id="IPR002545">
    <property type="entry name" value="CheW-lke_dom"/>
</dbReference>
<dbReference type="GO" id="GO:0007165">
    <property type="term" value="P:signal transduction"/>
    <property type="evidence" value="ECO:0007669"/>
    <property type="project" value="InterPro"/>
</dbReference>
<dbReference type="RefSeq" id="WP_350331880.1">
    <property type="nucleotide sequence ID" value="NZ_CP054719.1"/>
</dbReference>
<sequence length="491" mass="56018">MPEMIIFSHKDQQFAIKAELVEEILQPQKITITPHTSKIVEGLINIHGKIVLLFNFRRILEHYGSSEKITESNLMEVANVEKQASKPLSNILLIKQNNSFIGLFIEEVIEKTVILEDAITDAKENSGLLFYAGQFLHKQHIIILVSLDILMSHVADENHKPTNKSNQIAFGRTTLLQDTENPQKHVDDINVLIARINTNLFCIELDDIQELIFLSDITPTPFLPPEVLGLVNLRNLPLIVISLSHIIYETTTSTHYPYGIVVKSPNGLIIFAIHDLYKIERFEKDSRHYIKKPDKEIKGWLKQTDNTYKAIIDINAIFNSPLLQQLNGYINENEGAEMSYLSTTTKRYLITKIEDEYCGICLENIKIVVDEINIQQLPVSESSLIENTSNSYIKGVSQVHGEIMYVFDTYKLLNKPTRDYKNYIIITVNNRSFVLPIQNVDMVINVNESDIESLDSSESIINKIAKVDKRLISIIDTSYVLNLLPKVGEIR</sequence>
<feature type="domain" description="CheW-like" evidence="1">
    <location>
        <begin position="345"/>
        <end position="486"/>
    </location>
</feature>
<dbReference type="Gene3D" id="2.40.50.180">
    <property type="entry name" value="CheA-289, Domain 4"/>
    <property type="match status" value="3"/>
</dbReference>
<organism evidence="2 3">
    <name type="scientific">Candidatus Bodocaedibacter vickermanii</name>
    <dbReference type="NCBI Taxonomy" id="2741701"/>
    <lineage>
        <taxon>Bacteria</taxon>
        <taxon>Pseudomonadati</taxon>
        <taxon>Pseudomonadota</taxon>
        <taxon>Alphaproteobacteria</taxon>
        <taxon>Holosporales</taxon>
        <taxon>Candidatus Paracaedibacteraceae</taxon>
        <taxon>Candidatus Bodocaedibacter</taxon>
    </lineage>
</organism>
<dbReference type="KEGG" id="pbal:CPBP_01121"/>
<name>A0A7L9RUZ3_9PROT</name>
<evidence type="ECO:0000313" key="3">
    <source>
        <dbReference type="Proteomes" id="UP000594001"/>
    </source>
</evidence>
<dbReference type="Gene3D" id="2.30.30.40">
    <property type="entry name" value="SH3 Domains"/>
    <property type="match status" value="3"/>
</dbReference>
<dbReference type="PANTHER" id="PTHR22617">
    <property type="entry name" value="CHEMOTAXIS SENSOR HISTIDINE KINASE-RELATED"/>
    <property type="match status" value="1"/>
</dbReference>
<dbReference type="GO" id="GO:0005829">
    <property type="term" value="C:cytosol"/>
    <property type="evidence" value="ECO:0007669"/>
    <property type="project" value="TreeGrafter"/>
</dbReference>
<dbReference type="InterPro" id="IPR036061">
    <property type="entry name" value="CheW-like_dom_sf"/>
</dbReference>
<dbReference type="AlphaFoldDB" id="A0A7L9RUZ3"/>
<reference evidence="2 3" key="1">
    <citation type="submission" date="2020-06" db="EMBL/GenBank/DDBJ databases">
        <title>The endosymbiont of the kinetoplastid Bodo saltans is a Paracaedibacter-like alpha-proteobacterium possessing a putative toxin-antitoxin system.</title>
        <authorList>
            <person name="Midha S."/>
            <person name="Rigden D.J."/>
            <person name="Siozios S."/>
            <person name="Hurst G.D.D."/>
            <person name="Jackson A.P."/>
        </authorList>
    </citation>
    <scope>NUCLEOTIDE SEQUENCE [LARGE SCALE GENOMIC DNA]</scope>
    <source>
        <strain evidence="2">Lake Konstanz</strain>
    </source>
</reference>
<dbReference type="InterPro" id="IPR039315">
    <property type="entry name" value="CheW"/>
</dbReference>
<protein>
    <submittedName>
        <fullName evidence="2">Purine-binding chemotaxis protein CheW</fullName>
    </submittedName>
</protein>
<dbReference type="Pfam" id="PF01584">
    <property type="entry name" value="CheW"/>
    <property type="match status" value="3"/>
</dbReference>
<evidence type="ECO:0000313" key="2">
    <source>
        <dbReference type="EMBL" id="QOL20329.1"/>
    </source>
</evidence>
<accession>A0A7L9RUZ3</accession>
<dbReference type="SMART" id="SM00260">
    <property type="entry name" value="CheW"/>
    <property type="match status" value="2"/>
</dbReference>
<dbReference type="PANTHER" id="PTHR22617:SF23">
    <property type="entry name" value="CHEMOTAXIS PROTEIN CHEW"/>
    <property type="match status" value="1"/>
</dbReference>
<evidence type="ECO:0000259" key="1">
    <source>
        <dbReference type="PROSITE" id="PS50851"/>
    </source>
</evidence>